<dbReference type="NCBIfam" id="TIGR03141">
    <property type="entry name" value="cytochro_ccmD"/>
    <property type="match status" value="1"/>
</dbReference>
<dbReference type="EMBL" id="AP012032">
    <property type="protein sequence ID" value="BAK12073.1"/>
    <property type="molecule type" value="Genomic_DNA"/>
</dbReference>
<comment type="subcellular location">
    <subcellularLocation>
        <location evidence="2 12">Cell inner membrane</location>
        <topology evidence="2 12">Single-pass membrane protein</topology>
    </subcellularLocation>
</comment>
<dbReference type="InterPro" id="IPR007078">
    <property type="entry name" value="Haem_export_protD_CcmD"/>
</dbReference>
<evidence type="ECO:0000256" key="8">
    <source>
        <dbReference type="ARBA" id="ARBA00022692"/>
    </source>
</evidence>
<evidence type="ECO:0000256" key="2">
    <source>
        <dbReference type="ARBA" id="ARBA00004377"/>
    </source>
</evidence>
<dbReference type="AlphaFoldDB" id="A0A0H3KYD9"/>
<evidence type="ECO:0000313" key="13">
    <source>
        <dbReference type="EMBL" id="BAK12073.1"/>
    </source>
</evidence>
<evidence type="ECO:0000256" key="7">
    <source>
        <dbReference type="ARBA" id="ARBA00022519"/>
    </source>
</evidence>
<dbReference type="GeneID" id="57267400"/>
<evidence type="ECO:0000256" key="6">
    <source>
        <dbReference type="ARBA" id="ARBA00022475"/>
    </source>
</evidence>
<dbReference type="InterPro" id="IPR052075">
    <property type="entry name" value="Heme_exporter_D"/>
</dbReference>
<keyword evidence="7 12" id="KW-0997">Cell inner membrane</keyword>
<keyword evidence="5 12" id="KW-0813">Transport</keyword>
<dbReference type="KEGG" id="paj:PAJ_1993"/>
<evidence type="ECO:0000256" key="3">
    <source>
        <dbReference type="ARBA" id="ARBA00008741"/>
    </source>
</evidence>
<proteinExistence type="inferred from homology"/>
<keyword evidence="9 12" id="KW-0201">Cytochrome c-type biogenesis</keyword>
<protein>
    <recommendedName>
        <fullName evidence="4 12">Heme exporter protein D</fullName>
    </recommendedName>
</protein>
<dbReference type="RefSeq" id="WP_014594212.1">
    <property type="nucleotide sequence ID" value="NC_017531.2"/>
</dbReference>
<dbReference type="Proteomes" id="UP000006690">
    <property type="component" value="Chromosome"/>
</dbReference>
<evidence type="ECO:0000256" key="5">
    <source>
        <dbReference type="ARBA" id="ARBA00022448"/>
    </source>
</evidence>
<keyword evidence="10 12" id="KW-1133">Transmembrane helix</keyword>
<dbReference type="eggNOG" id="COG3114">
    <property type="taxonomic scope" value="Bacteria"/>
</dbReference>
<name>A0A0H3KYD9_PANAA</name>
<evidence type="ECO:0000256" key="12">
    <source>
        <dbReference type="RuleBase" id="RU363101"/>
    </source>
</evidence>
<keyword evidence="8 12" id="KW-0812">Transmembrane</keyword>
<comment type="similarity">
    <text evidence="3 12">Belongs to the CcmD/CycX/HelD family.</text>
</comment>
<keyword evidence="11 12" id="KW-0472">Membrane</keyword>
<dbReference type="GO" id="GO:0017004">
    <property type="term" value="P:cytochrome complex assembly"/>
    <property type="evidence" value="ECO:0007669"/>
    <property type="project" value="UniProtKB-KW"/>
</dbReference>
<dbReference type="GO" id="GO:0005886">
    <property type="term" value="C:plasma membrane"/>
    <property type="evidence" value="ECO:0007669"/>
    <property type="project" value="UniProtKB-SubCell"/>
</dbReference>
<evidence type="ECO:0000313" key="14">
    <source>
        <dbReference type="Proteomes" id="UP000006690"/>
    </source>
</evidence>
<dbReference type="PANTHER" id="PTHR37531:SF1">
    <property type="entry name" value="HEME EXPORTER PROTEIN D"/>
    <property type="match status" value="1"/>
</dbReference>
<evidence type="ECO:0000256" key="9">
    <source>
        <dbReference type="ARBA" id="ARBA00022748"/>
    </source>
</evidence>
<comment type="function">
    <text evidence="1 12">Required for the export of heme to the periplasm for the biogenesis of c-type cytochromes.</text>
</comment>
<dbReference type="PATRIC" id="fig|932677.3.peg.2312"/>
<feature type="transmembrane region" description="Helical" evidence="12">
    <location>
        <begin position="17"/>
        <end position="37"/>
    </location>
</feature>
<reference evidence="14" key="1">
    <citation type="journal article" date="2012" name="Appl. Microbiol. Biotechnol.">
        <title>The complete genome sequence of Pantoea ananatis AJ13355, an organism with great biotechnological potential.</title>
        <authorList>
            <person name="Hara Y."/>
            <person name="Kadotani N."/>
            <person name="Izui H."/>
            <person name="Katashkina J.I."/>
            <person name="Kuvaeva T.M."/>
            <person name="Andreeva I.G."/>
            <person name="Golubeva L.I."/>
            <person name="Malko D.B."/>
            <person name="Makeev V.J."/>
            <person name="Mashko S.V."/>
            <person name="Kozlov Y.I."/>
        </authorList>
    </citation>
    <scope>NUCLEOTIDE SEQUENCE [LARGE SCALE GENOMIC DNA]</scope>
    <source>
        <strain evidence="14">AJ13355</strain>
    </source>
</reference>
<evidence type="ECO:0000256" key="11">
    <source>
        <dbReference type="ARBA" id="ARBA00023136"/>
    </source>
</evidence>
<dbReference type="GO" id="GO:1903607">
    <property type="term" value="P:cytochrome c biosynthetic process"/>
    <property type="evidence" value="ECO:0007669"/>
    <property type="project" value="TreeGrafter"/>
</dbReference>
<evidence type="ECO:0000256" key="1">
    <source>
        <dbReference type="ARBA" id="ARBA00002442"/>
    </source>
</evidence>
<dbReference type="OrthoDB" id="9815607at2"/>
<accession>A0A0H3KYD9</accession>
<evidence type="ECO:0000256" key="4">
    <source>
        <dbReference type="ARBA" id="ARBA00016461"/>
    </source>
</evidence>
<keyword evidence="6 12" id="KW-1003">Cell membrane</keyword>
<dbReference type="PANTHER" id="PTHR37531">
    <property type="entry name" value="HEME EXPORTER PROTEIN D"/>
    <property type="match status" value="1"/>
</dbReference>
<dbReference type="HOGENOM" id="CLU_180892_0_0_6"/>
<dbReference type="GO" id="GO:0015886">
    <property type="term" value="P:heme transport"/>
    <property type="evidence" value="ECO:0007669"/>
    <property type="project" value="InterPro"/>
</dbReference>
<evidence type="ECO:0000256" key="10">
    <source>
        <dbReference type="ARBA" id="ARBA00022989"/>
    </source>
</evidence>
<organism evidence="13 14">
    <name type="scientific">Pantoea ananatis (strain AJ13355)</name>
    <dbReference type="NCBI Taxonomy" id="932677"/>
    <lineage>
        <taxon>Bacteria</taxon>
        <taxon>Pseudomonadati</taxon>
        <taxon>Pseudomonadota</taxon>
        <taxon>Gammaproteobacteria</taxon>
        <taxon>Enterobacterales</taxon>
        <taxon>Erwiniaceae</taxon>
        <taxon>Pantoea</taxon>
    </lineage>
</organism>
<gene>
    <name evidence="13" type="primary">ccmD</name>
    <name evidence="13" type="ordered locus">PAJ_1993</name>
</gene>
<dbReference type="Pfam" id="PF04995">
    <property type="entry name" value="CcmD"/>
    <property type="match status" value="1"/>
</dbReference>
<sequence>MTPAFASWHDFVAMGGYAFYVWLAVAGTLVPLFALILHSRWSHRRLLADIRQRDARERRLRAANVQRTANHTAGEEK</sequence>